<keyword evidence="2" id="KW-1185">Reference proteome</keyword>
<sequence>MHYLVSCFCYCSRGMKSDWTVAHQIVKQNRSVKKSIHLNFLRCSRKKALWLSKYPFWKLKVIRAGDPMMRMMEPGWPAETQPDIEQQAYQREMKPRGCTSWSALDGQICM</sequence>
<protein>
    <submittedName>
        <fullName evidence="1">Uncharacterized protein</fullName>
    </submittedName>
</protein>
<name>A0A540LDQ6_MALBA</name>
<reference evidence="1 2" key="1">
    <citation type="journal article" date="2019" name="G3 (Bethesda)">
        <title>Sequencing of a Wild Apple (Malus baccata) Genome Unravels the Differences Between Cultivated and Wild Apple Species Regarding Disease Resistance and Cold Tolerance.</title>
        <authorList>
            <person name="Chen X."/>
        </authorList>
    </citation>
    <scope>NUCLEOTIDE SEQUENCE [LARGE SCALE GENOMIC DNA]</scope>
    <source>
        <strain evidence="2">cv. Shandingzi</strain>
        <tissue evidence="1">Leaves</tissue>
    </source>
</reference>
<proteinExistence type="predicted"/>
<accession>A0A540LDQ6</accession>
<gene>
    <name evidence="1" type="ORF">C1H46_029818</name>
</gene>
<evidence type="ECO:0000313" key="1">
    <source>
        <dbReference type="EMBL" id="TQD84616.1"/>
    </source>
</evidence>
<comment type="caution">
    <text evidence="1">The sequence shown here is derived from an EMBL/GenBank/DDBJ whole genome shotgun (WGS) entry which is preliminary data.</text>
</comment>
<organism evidence="1 2">
    <name type="scientific">Malus baccata</name>
    <name type="common">Siberian crab apple</name>
    <name type="synonym">Pyrus baccata</name>
    <dbReference type="NCBI Taxonomy" id="106549"/>
    <lineage>
        <taxon>Eukaryota</taxon>
        <taxon>Viridiplantae</taxon>
        <taxon>Streptophyta</taxon>
        <taxon>Embryophyta</taxon>
        <taxon>Tracheophyta</taxon>
        <taxon>Spermatophyta</taxon>
        <taxon>Magnoliopsida</taxon>
        <taxon>eudicotyledons</taxon>
        <taxon>Gunneridae</taxon>
        <taxon>Pentapetalae</taxon>
        <taxon>rosids</taxon>
        <taxon>fabids</taxon>
        <taxon>Rosales</taxon>
        <taxon>Rosaceae</taxon>
        <taxon>Amygdaloideae</taxon>
        <taxon>Maleae</taxon>
        <taxon>Malus</taxon>
    </lineage>
</organism>
<dbReference type="AlphaFoldDB" id="A0A540LDQ6"/>
<dbReference type="Proteomes" id="UP000315295">
    <property type="component" value="Unassembled WGS sequence"/>
</dbReference>
<dbReference type="EMBL" id="VIEB01000628">
    <property type="protein sequence ID" value="TQD84616.1"/>
    <property type="molecule type" value="Genomic_DNA"/>
</dbReference>
<evidence type="ECO:0000313" key="2">
    <source>
        <dbReference type="Proteomes" id="UP000315295"/>
    </source>
</evidence>